<proteinExistence type="predicted"/>
<dbReference type="InterPro" id="IPR013658">
    <property type="entry name" value="SGL"/>
</dbReference>
<evidence type="ECO:0000256" key="1">
    <source>
        <dbReference type="SAM" id="SignalP"/>
    </source>
</evidence>
<evidence type="ECO:0000313" key="4">
    <source>
        <dbReference type="Proteomes" id="UP001218362"/>
    </source>
</evidence>
<dbReference type="PANTHER" id="PTHR47572:SF5">
    <property type="entry name" value="BLR2277 PROTEIN"/>
    <property type="match status" value="1"/>
</dbReference>
<feature type="domain" description="SMP-30/Gluconolactonase/LRE-like region" evidence="2">
    <location>
        <begin position="69"/>
        <end position="353"/>
    </location>
</feature>
<evidence type="ECO:0000259" key="2">
    <source>
        <dbReference type="Pfam" id="PF08450"/>
    </source>
</evidence>
<dbReference type="KEGG" id="acob:P0Y56_15100"/>
<feature type="signal peptide" evidence="1">
    <location>
        <begin position="1"/>
        <end position="26"/>
    </location>
</feature>
<dbReference type="InterPro" id="IPR051262">
    <property type="entry name" value="SMP-30/CGR1_Lactonase"/>
</dbReference>
<dbReference type="Pfam" id="PF08450">
    <property type="entry name" value="SGL"/>
    <property type="match status" value="1"/>
</dbReference>
<dbReference type="AlphaFoldDB" id="A0AAJ5X662"/>
<sequence length="372" mass="38878">MCSRSRIALAASCLALACLAQAPAGAEPPSPSADANATPFRLERVDAALDALIASDAKLRTVASGFGFSDGPVWVRGKGEAGYLLVVNIIGNVINKITPDGHVSVFMDKAGYTGNDFAHDGKLSFIAGQHVLLIGPNCTGVDHQGRIVWCAGQDRALKRLEKDGTTTILADKGDGKRFNGPNDVAIAANGAIYFTDSDVGLRGGIDGGLAEMPNAVWMWKDGTVTKVVDRKDLLTEPNGIALSPDDKYLYLSARSSQSSKMMRYPIKPDGTAGPGEVFVEGPGIGDGMKTDPNGNIYSTGPYPGVVQITSPQGKVLGLLHMPTAGNTEPKRLICASALAFGGNDAKTLYITACDDVYAIDLRSPGVLEGPAN</sequence>
<gene>
    <name evidence="3" type="ORF">P0Y56_15100</name>
</gene>
<organism evidence="3 4">
    <name type="scientific">Candidatus Andeanibacterium colombiense</name>
    <dbReference type="NCBI Taxonomy" id="3121345"/>
    <lineage>
        <taxon>Bacteria</taxon>
        <taxon>Pseudomonadati</taxon>
        <taxon>Pseudomonadota</taxon>
        <taxon>Alphaproteobacteria</taxon>
        <taxon>Sphingomonadales</taxon>
        <taxon>Sphingomonadaceae</taxon>
        <taxon>Candidatus Andeanibacterium</taxon>
    </lineage>
</organism>
<dbReference type="InterPro" id="IPR011042">
    <property type="entry name" value="6-blade_b-propeller_TolB-like"/>
</dbReference>
<dbReference type="Gene3D" id="2.120.10.30">
    <property type="entry name" value="TolB, C-terminal domain"/>
    <property type="match status" value="1"/>
</dbReference>
<name>A0AAJ5X662_9SPHN</name>
<dbReference type="PROSITE" id="PS51257">
    <property type="entry name" value="PROKAR_LIPOPROTEIN"/>
    <property type="match status" value="1"/>
</dbReference>
<dbReference type="EMBL" id="CP119316">
    <property type="protein sequence ID" value="WEK46321.1"/>
    <property type="molecule type" value="Genomic_DNA"/>
</dbReference>
<feature type="chain" id="PRO_5042498505" evidence="1">
    <location>
        <begin position="27"/>
        <end position="372"/>
    </location>
</feature>
<dbReference type="PANTHER" id="PTHR47572">
    <property type="entry name" value="LIPOPROTEIN-RELATED"/>
    <property type="match status" value="1"/>
</dbReference>
<keyword evidence="1" id="KW-0732">Signal</keyword>
<reference evidence="3" key="1">
    <citation type="submission" date="2023-03" db="EMBL/GenBank/DDBJ databases">
        <title>Andean soil-derived lignocellulolytic bacterial consortium as a source of novel taxa and putative plastic-active enzymes.</title>
        <authorList>
            <person name="Diaz-Garcia L."/>
            <person name="Chuvochina M."/>
            <person name="Feuerriegel G."/>
            <person name="Bunk B."/>
            <person name="Sproer C."/>
            <person name="Streit W.R."/>
            <person name="Rodriguez L.M."/>
            <person name="Overmann J."/>
            <person name="Jimenez D.J."/>
        </authorList>
    </citation>
    <scope>NUCLEOTIDE SEQUENCE</scope>
    <source>
        <strain evidence="3">MAG 26</strain>
    </source>
</reference>
<dbReference type="Proteomes" id="UP001218362">
    <property type="component" value="Chromosome"/>
</dbReference>
<dbReference type="SUPFAM" id="SSF63829">
    <property type="entry name" value="Calcium-dependent phosphotriesterase"/>
    <property type="match status" value="1"/>
</dbReference>
<accession>A0AAJ5X662</accession>
<evidence type="ECO:0000313" key="3">
    <source>
        <dbReference type="EMBL" id="WEK46321.1"/>
    </source>
</evidence>
<protein>
    <submittedName>
        <fullName evidence="3">SMP-30/gluconolactonase/LRE family protein</fullName>
    </submittedName>
</protein>